<dbReference type="GO" id="GO:0005737">
    <property type="term" value="C:cytoplasm"/>
    <property type="evidence" value="ECO:0007669"/>
    <property type="project" value="TreeGrafter"/>
</dbReference>
<proteinExistence type="predicted"/>
<evidence type="ECO:0000259" key="2">
    <source>
        <dbReference type="Pfam" id="PF17172"/>
    </source>
</evidence>
<organism evidence="3">
    <name type="scientific">hydrothermal vent metagenome</name>
    <dbReference type="NCBI Taxonomy" id="652676"/>
    <lineage>
        <taxon>unclassified sequences</taxon>
        <taxon>metagenomes</taxon>
        <taxon>ecological metagenomes</taxon>
    </lineage>
</organism>
<dbReference type="EMBL" id="UOEE01000130">
    <property type="protein sequence ID" value="VAV91673.1"/>
    <property type="molecule type" value="Genomic_DNA"/>
</dbReference>
<accession>A0A3B0S5N3</accession>
<dbReference type="SUPFAM" id="SSF52833">
    <property type="entry name" value="Thioredoxin-like"/>
    <property type="match status" value="1"/>
</dbReference>
<name>A0A3B0S5N3_9ZZZZ</name>
<sequence length="234" mass="26204">MIKLFQPSPGLNAANPSPFCIKLEVLLKMADIPYEIVIEGNPGNGPTGKIPYIEDEGQKLGDSGLIQTYLQTTKGVDFNKDLSTADKAISLAFTRLIEEHLYWALVYSRWMEDENWLVLKEMFFGQMPIPLRWFVPNMARKQVLQNMKGHGIARHPKTTIYQMAAENLTALADLLAGKPFAFGDQPTALDASMYGMLSSILDADFDTPVKRAAASHKNLVAYTTRMRQRFFAGL</sequence>
<feature type="domain" description="Thioredoxin-like fold" evidence="2">
    <location>
        <begin position="18"/>
        <end position="115"/>
    </location>
</feature>
<dbReference type="CDD" id="cd03193">
    <property type="entry name" value="GST_C_Metaxin"/>
    <property type="match status" value="1"/>
</dbReference>
<evidence type="ECO:0000313" key="3">
    <source>
        <dbReference type="EMBL" id="VAV91673.1"/>
    </source>
</evidence>
<reference evidence="3" key="1">
    <citation type="submission" date="2018-06" db="EMBL/GenBank/DDBJ databases">
        <authorList>
            <person name="Zhirakovskaya E."/>
        </authorList>
    </citation>
    <scope>NUCLEOTIDE SEQUENCE</scope>
</reference>
<evidence type="ECO:0008006" key="4">
    <source>
        <dbReference type="Google" id="ProtNLM"/>
    </source>
</evidence>
<dbReference type="PANTHER" id="PTHR12289">
    <property type="entry name" value="METAXIN RELATED"/>
    <property type="match status" value="1"/>
</dbReference>
<dbReference type="InterPro" id="IPR036249">
    <property type="entry name" value="Thioredoxin-like_sf"/>
</dbReference>
<dbReference type="Gene3D" id="3.40.30.10">
    <property type="entry name" value="Glutaredoxin"/>
    <property type="match status" value="1"/>
</dbReference>
<dbReference type="InterPro" id="IPR050931">
    <property type="entry name" value="Mito_Protein_Transport_Metaxin"/>
</dbReference>
<dbReference type="SFLD" id="SFLDG01200">
    <property type="entry name" value="SUF1.1"/>
    <property type="match status" value="1"/>
</dbReference>
<dbReference type="InterPro" id="IPR033468">
    <property type="entry name" value="Metaxin_GST"/>
</dbReference>
<feature type="domain" description="Metaxin glutathione S-transferase" evidence="1">
    <location>
        <begin position="165"/>
        <end position="226"/>
    </location>
</feature>
<dbReference type="PANTHER" id="PTHR12289:SF41">
    <property type="entry name" value="FAILED AXON CONNECTIONS-RELATED"/>
    <property type="match status" value="1"/>
</dbReference>
<dbReference type="Pfam" id="PF17171">
    <property type="entry name" value="GST_C_6"/>
    <property type="match status" value="1"/>
</dbReference>
<dbReference type="InterPro" id="IPR036282">
    <property type="entry name" value="Glutathione-S-Trfase_C_sf"/>
</dbReference>
<dbReference type="InterPro" id="IPR026928">
    <property type="entry name" value="FAX/IsoI-like"/>
</dbReference>
<dbReference type="InterPro" id="IPR040079">
    <property type="entry name" value="Glutathione_S-Trfase"/>
</dbReference>
<protein>
    <recommendedName>
        <fullName evidence="4">Glutathione S-transferase</fullName>
    </recommendedName>
</protein>
<dbReference type="SUPFAM" id="SSF47616">
    <property type="entry name" value="GST C-terminal domain-like"/>
    <property type="match status" value="1"/>
</dbReference>
<evidence type="ECO:0000259" key="1">
    <source>
        <dbReference type="Pfam" id="PF17171"/>
    </source>
</evidence>
<dbReference type="Gene3D" id="1.20.1050.10">
    <property type="match status" value="1"/>
</dbReference>
<dbReference type="SFLD" id="SFLDS00019">
    <property type="entry name" value="Glutathione_Transferase_(cytos"/>
    <property type="match status" value="1"/>
</dbReference>
<dbReference type="InterPro" id="IPR012336">
    <property type="entry name" value="Thioredoxin-like_fold"/>
</dbReference>
<gene>
    <name evidence="3" type="ORF">MNBD_ALPHA06-1794</name>
</gene>
<dbReference type="SFLD" id="SFLDG01180">
    <property type="entry name" value="SUF1"/>
    <property type="match status" value="1"/>
</dbReference>
<dbReference type="AlphaFoldDB" id="A0A3B0S5N3"/>
<dbReference type="Pfam" id="PF17172">
    <property type="entry name" value="GST_N_4"/>
    <property type="match status" value="1"/>
</dbReference>